<protein>
    <recommendedName>
        <fullName evidence="2">Peptidase C39-like domain-containing protein</fullName>
    </recommendedName>
</protein>
<dbReference type="EMBL" id="VSSQ01111610">
    <property type="protein sequence ID" value="MPN48888.1"/>
    <property type="molecule type" value="Genomic_DNA"/>
</dbReference>
<gene>
    <name evidence="1" type="ORF">SDC9_196500</name>
</gene>
<name>A0A645IC67_9ZZZZ</name>
<accession>A0A645IC67</accession>
<evidence type="ECO:0000313" key="1">
    <source>
        <dbReference type="EMBL" id="MPN48888.1"/>
    </source>
</evidence>
<comment type="caution">
    <text evidence="1">The sequence shown here is derived from an EMBL/GenBank/DDBJ whole genome shotgun (WGS) entry which is preliminary data.</text>
</comment>
<sequence length="171" mass="20147">MDWSIKRQNNNNIRKSISYKTKHEEFPKLKSYIDRGKPVVLGLVCSLNIKDICNNHQVVAYGYDLDLKNKTIVIYIYDSNIPNKEILLEIDKDFNINESNGQRWNGFFVQDYHFKHPRYQDLIITRNNEISSLGKIYTIENIGQFPANLKYIKLTDIQNNNILLPKQKIIL</sequence>
<dbReference type="AlphaFoldDB" id="A0A645IC67"/>
<organism evidence="1">
    <name type="scientific">bioreactor metagenome</name>
    <dbReference type="NCBI Taxonomy" id="1076179"/>
    <lineage>
        <taxon>unclassified sequences</taxon>
        <taxon>metagenomes</taxon>
        <taxon>ecological metagenomes</taxon>
    </lineage>
</organism>
<reference evidence="1" key="1">
    <citation type="submission" date="2019-08" db="EMBL/GenBank/DDBJ databases">
        <authorList>
            <person name="Kucharzyk K."/>
            <person name="Murdoch R.W."/>
            <person name="Higgins S."/>
            <person name="Loffler F."/>
        </authorList>
    </citation>
    <scope>NUCLEOTIDE SEQUENCE</scope>
</reference>
<proteinExistence type="predicted"/>
<evidence type="ECO:0008006" key="2">
    <source>
        <dbReference type="Google" id="ProtNLM"/>
    </source>
</evidence>
<dbReference type="Gene3D" id="3.90.70.10">
    <property type="entry name" value="Cysteine proteinases"/>
    <property type="match status" value="1"/>
</dbReference>